<dbReference type="Proteomes" id="UP000185936">
    <property type="component" value="Unassembled WGS sequence"/>
</dbReference>
<sequence length="67" mass="6886">MVAEDLSPRVPLVVGLLALLPVSWYAFGSSLPAGAISGLNVLIIITSLYIAFGPVSEPHAHGSNKAS</sequence>
<evidence type="ECO:0000313" key="3">
    <source>
        <dbReference type="EMBL" id="SIR60890.1"/>
    </source>
</evidence>
<dbReference type="AlphaFoldDB" id="A0A1N7CBD5"/>
<dbReference type="InterPro" id="IPR058444">
    <property type="entry name" value="DUF8131"/>
</dbReference>
<organism evidence="3 4">
    <name type="scientific">Natronorubrum thiooxidans</name>
    <dbReference type="NCBI Taxonomy" id="308853"/>
    <lineage>
        <taxon>Archaea</taxon>
        <taxon>Methanobacteriati</taxon>
        <taxon>Methanobacteriota</taxon>
        <taxon>Stenosarchaea group</taxon>
        <taxon>Halobacteria</taxon>
        <taxon>Halobacteriales</taxon>
        <taxon>Natrialbaceae</taxon>
        <taxon>Natronorubrum</taxon>
    </lineage>
</organism>
<name>A0A1N7CBD5_9EURY</name>
<keyword evidence="1" id="KW-1133">Transmembrane helix</keyword>
<protein>
    <recommendedName>
        <fullName evidence="2">DUF8131 domain-containing protein</fullName>
    </recommendedName>
</protein>
<accession>A0A1N7CBD5</accession>
<reference evidence="4" key="1">
    <citation type="submission" date="2017-01" db="EMBL/GenBank/DDBJ databases">
        <authorList>
            <person name="Varghese N."/>
            <person name="Submissions S."/>
        </authorList>
    </citation>
    <scope>NUCLEOTIDE SEQUENCE [LARGE SCALE GENOMIC DNA]</scope>
    <source>
        <strain evidence="4">type strain: HArc-</strain>
    </source>
</reference>
<dbReference type="Pfam" id="PF26452">
    <property type="entry name" value="DUF8131"/>
    <property type="match status" value="1"/>
</dbReference>
<dbReference type="OrthoDB" id="170780at2157"/>
<keyword evidence="4" id="KW-1185">Reference proteome</keyword>
<dbReference type="STRING" id="308853.SAMN05421752_101237"/>
<proteinExistence type="predicted"/>
<dbReference type="RefSeq" id="WP_076607343.1">
    <property type="nucleotide sequence ID" value="NZ_FTNR01000001.1"/>
</dbReference>
<evidence type="ECO:0000256" key="1">
    <source>
        <dbReference type="SAM" id="Phobius"/>
    </source>
</evidence>
<feature type="domain" description="DUF8131" evidence="2">
    <location>
        <begin position="4"/>
        <end position="65"/>
    </location>
</feature>
<gene>
    <name evidence="3" type="ORF">SAMN05421752_101237</name>
</gene>
<keyword evidence="1" id="KW-0812">Transmembrane</keyword>
<evidence type="ECO:0000259" key="2">
    <source>
        <dbReference type="Pfam" id="PF26452"/>
    </source>
</evidence>
<keyword evidence="1" id="KW-0472">Membrane</keyword>
<evidence type="ECO:0000313" key="4">
    <source>
        <dbReference type="Proteomes" id="UP000185936"/>
    </source>
</evidence>
<dbReference type="EMBL" id="FTNR01000001">
    <property type="protein sequence ID" value="SIR60890.1"/>
    <property type="molecule type" value="Genomic_DNA"/>
</dbReference>
<feature type="transmembrane region" description="Helical" evidence="1">
    <location>
        <begin position="38"/>
        <end position="55"/>
    </location>
</feature>